<name>A0A0R3QZL3_9BILA</name>
<evidence type="ECO:0000313" key="3">
    <source>
        <dbReference type="WBParaSite" id="BTMF_0001318701-mRNA-1"/>
    </source>
</evidence>
<keyword evidence="2" id="KW-1185">Reference proteome</keyword>
<proteinExistence type="predicted"/>
<evidence type="ECO:0000313" key="2">
    <source>
        <dbReference type="Proteomes" id="UP000280834"/>
    </source>
</evidence>
<dbReference type="EMBL" id="UZAG01018136">
    <property type="protein sequence ID" value="VDO38269.1"/>
    <property type="molecule type" value="Genomic_DNA"/>
</dbReference>
<accession>A0A0R3QZL3</accession>
<protein>
    <submittedName>
        <fullName evidence="3">RWD domain-containing protein</fullName>
    </submittedName>
</protein>
<dbReference type="WBParaSite" id="BTMF_0001318701-mRNA-1">
    <property type="protein sequence ID" value="BTMF_0001318701-mRNA-1"/>
    <property type="gene ID" value="BTMF_0001318701"/>
</dbReference>
<sequence length="61" mass="7203">MIEIHFTVVLKTTVNSPNQEYPPRHPETILARISDRFLENVHVKFEQTMREISSSLCFMKL</sequence>
<evidence type="ECO:0000313" key="1">
    <source>
        <dbReference type="EMBL" id="VDO38269.1"/>
    </source>
</evidence>
<gene>
    <name evidence="1" type="ORF">BTMF_LOCUS11199</name>
</gene>
<dbReference type="Proteomes" id="UP000280834">
    <property type="component" value="Unassembled WGS sequence"/>
</dbReference>
<organism evidence="3">
    <name type="scientific">Brugia timori</name>
    <dbReference type="NCBI Taxonomy" id="42155"/>
    <lineage>
        <taxon>Eukaryota</taxon>
        <taxon>Metazoa</taxon>
        <taxon>Ecdysozoa</taxon>
        <taxon>Nematoda</taxon>
        <taxon>Chromadorea</taxon>
        <taxon>Rhabditida</taxon>
        <taxon>Spirurina</taxon>
        <taxon>Spiruromorpha</taxon>
        <taxon>Filarioidea</taxon>
        <taxon>Onchocercidae</taxon>
        <taxon>Brugia</taxon>
    </lineage>
</organism>
<reference evidence="3" key="1">
    <citation type="submission" date="2017-02" db="UniProtKB">
        <authorList>
            <consortium name="WormBaseParasite"/>
        </authorList>
    </citation>
    <scope>IDENTIFICATION</scope>
</reference>
<reference evidence="1 2" key="2">
    <citation type="submission" date="2018-11" db="EMBL/GenBank/DDBJ databases">
        <authorList>
            <consortium name="Pathogen Informatics"/>
        </authorList>
    </citation>
    <scope>NUCLEOTIDE SEQUENCE [LARGE SCALE GENOMIC DNA]</scope>
</reference>
<dbReference type="AlphaFoldDB" id="A0A0R3QZL3"/>